<dbReference type="Proteomes" id="UP001596099">
    <property type="component" value="Unassembled WGS sequence"/>
</dbReference>
<dbReference type="EMBL" id="JBHSQH010000001">
    <property type="protein sequence ID" value="MFC5973116.1"/>
    <property type="molecule type" value="Genomic_DNA"/>
</dbReference>
<evidence type="ECO:0000256" key="1">
    <source>
        <dbReference type="SAM" id="Phobius"/>
    </source>
</evidence>
<comment type="caution">
    <text evidence="2">The sequence shown here is derived from an EMBL/GenBank/DDBJ whole genome shotgun (WGS) entry which is preliminary data.</text>
</comment>
<dbReference type="PANTHER" id="PTHR21530">
    <property type="entry name" value="PHEROMONE SHUTDOWN PROTEIN"/>
    <property type="match status" value="1"/>
</dbReference>
<dbReference type="CDD" id="cd14726">
    <property type="entry name" value="TraB_PrgY-like"/>
    <property type="match status" value="1"/>
</dbReference>
<feature type="transmembrane region" description="Helical" evidence="1">
    <location>
        <begin position="261"/>
        <end position="287"/>
    </location>
</feature>
<evidence type="ECO:0000313" key="3">
    <source>
        <dbReference type="Proteomes" id="UP001596099"/>
    </source>
</evidence>
<feature type="transmembrane region" description="Helical" evidence="1">
    <location>
        <begin position="513"/>
        <end position="535"/>
    </location>
</feature>
<feature type="transmembrane region" description="Helical" evidence="1">
    <location>
        <begin position="417"/>
        <end position="437"/>
    </location>
</feature>
<accession>A0ABD5RRI1</accession>
<feature type="transmembrane region" description="Helical" evidence="1">
    <location>
        <begin position="185"/>
        <end position="209"/>
    </location>
</feature>
<reference evidence="2 3" key="1">
    <citation type="journal article" date="2019" name="Int. J. Syst. Evol. Microbiol.">
        <title>The Global Catalogue of Microorganisms (GCM) 10K type strain sequencing project: providing services to taxonomists for standard genome sequencing and annotation.</title>
        <authorList>
            <consortium name="The Broad Institute Genomics Platform"/>
            <consortium name="The Broad Institute Genome Sequencing Center for Infectious Disease"/>
            <person name="Wu L."/>
            <person name="Ma J."/>
        </authorList>
    </citation>
    <scope>NUCLEOTIDE SEQUENCE [LARGE SCALE GENOMIC DNA]</scope>
    <source>
        <strain evidence="2 3">CGMCC 1.12543</strain>
    </source>
</reference>
<dbReference type="AlphaFoldDB" id="A0ABD5RRI1"/>
<gene>
    <name evidence="2" type="ORF">ACFPYI_17420</name>
</gene>
<dbReference type="RefSeq" id="WP_247417274.1">
    <property type="nucleotide sequence ID" value="NZ_JALLGW010000001.1"/>
</dbReference>
<feature type="transmembrane region" description="Helical" evidence="1">
    <location>
        <begin position="152"/>
        <end position="173"/>
    </location>
</feature>
<keyword evidence="1" id="KW-0812">Transmembrane</keyword>
<dbReference type="Pfam" id="PF01963">
    <property type="entry name" value="TraB_PrgY_gumN"/>
    <property type="match status" value="2"/>
</dbReference>
<feature type="transmembrane region" description="Helical" evidence="1">
    <location>
        <begin position="392"/>
        <end position="411"/>
    </location>
</feature>
<keyword evidence="3" id="KW-1185">Reference proteome</keyword>
<evidence type="ECO:0000313" key="2">
    <source>
        <dbReference type="EMBL" id="MFC5973116.1"/>
    </source>
</evidence>
<keyword evidence="1" id="KW-0472">Membrane</keyword>
<dbReference type="InterPro" id="IPR002816">
    <property type="entry name" value="TraB/PrgY/GumN_fam"/>
</dbReference>
<feature type="transmembrane region" description="Helical" evidence="1">
    <location>
        <begin position="221"/>
        <end position="241"/>
    </location>
</feature>
<keyword evidence="1" id="KW-1133">Transmembrane helix</keyword>
<dbReference type="PANTHER" id="PTHR21530:SF7">
    <property type="entry name" value="TRAB DOMAIN-CONTAINING PROTEIN"/>
    <property type="match status" value="1"/>
</dbReference>
<protein>
    <submittedName>
        <fullName evidence="2">TraB/GumN family protein</fullName>
    </submittedName>
</protein>
<proteinExistence type="predicted"/>
<dbReference type="InterPro" id="IPR046345">
    <property type="entry name" value="TraB_PrgY-like"/>
</dbReference>
<name>A0ABD5RRI1_9EURY</name>
<organism evidence="2 3">
    <name type="scientific">Halomarina salina</name>
    <dbReference type="NCBI Taxonomy" id="1872699"/>
    <lineage>
        <taxon>Archaea</taxon>
        <taxon>Methanobacteriati</taxon>
        <taxon>Methanobacteriota</taxon>
        <taxon>Stenosarchaea group</taxon>
        <taxon>Halobacteria</taxon>
        <taxon>Halobacteriales</taxon>
        <taxon>Natronomonadaceae</taxon>
        <taxon>Halomarina</taxon>
    </lineage>
</organism>
<sequence>MSEQATERGSVHVVGTAHVSADSVDDVERAIAEEQPDVVAVELDEGRYRQMQGESPEDLDASDLLRGNTVFQFLAYWMLSYVQTKMGEEFDIKPGADMLAAIDAAEEHGTDIALVDRDIQVTIQRFWARLTGFEKLKLVGGLSMSIAPPRQVGAMAGAAVGLFVGMLAGTFLSGPLGLDALAASLGPVAGLVGGLIVGVIAAVVLYVFVGDLVPDRYDFTTKLGVALAAGLALGVGLWAMGGVEVGALNLSASALEGLGRGAVVLLLGVGAGLAVFAMGGALLGMLLGAGMGADEYEELDMESLTDTDVVSVMMDEFRQFSPGGASALIDERDAYIAHNLVSLRESGKRVVAVVGAGHQAGIENYLDHPEQLPPMESLTGRESGSRFSLYKLFGYLFTVGFAVAFLLLAMAGAQDQFLLELFAAWFIFNGVFAFGLARLAGAHWPSAAVGGAIAWLTSVNPLLAPGWFAGYVELRYADVNVADIGRLNELLGDEDQPIGEIVSQMREVPLFRLILVVALTNVGSMIASFLFPFVVLPYLSRDVGSVAGVVDLMVQGAENSVDLVRGWVGL</sequence>